<evidence type="ECO:0000313" key="1">
    <source>
        <dbReference type="EMBL" id="KRY21835.1"/>
    </source>
</evidence>
<comment type="caution">
    <text evidence="1">The sequence shown here is derived from an EMBL/GenBank/DDBJ whole genome shotgun (WGS) entry which is preliminary data.</text>
</comment>
<reference evidence="1 2" key="1">
    <citation type="submission" date="2015-01" db="EMBL/GenBank/DDBJ databases">
        <title>Evolution of Trichinella species and genotypes.</title>
        <authorList>
            <person name="Korhonen P.K."/>
            <person name="Edoardo P."/>
            <person name="Giuseppe L.R."/>
            <person name="Gasser R.B."/>
        </authorList>
    </citation>
    <scope>NUCLEOTIDE SEQUENCE [LARGE SCALE GENOMIC DNA]</scope>
    <source>
        <strain evidence="1">ISS2496</strain>
    </source>
</reference>
<dbReference type="AlphaFoldDB" id="A0A0V1AAL3"/>
<organism evidence="1 2">
    <name type="scientific">Trichinella patagoniensis</name>
    <dbReference type="NCBI Taxonomy" id="990121"/>
    <lineage>
        <taxon>Eukaryota</taxon>
        <taxon>Metazoa</taxon>
        <taxon>Ecdysozoa</taxon>
        <taxon>Nematoda</taxon>
        <taxon>Enoplea</taxon>
        <taxon>Dorylaimia</taxon>
        <taxon>Trichinellida</taxon>
        <taxon>Trichinellidae</taxon>
        <taxon>Trichinella</taxon>
    </lineage>
</organism>
<sequence length="151" mass="17753">MPFFESMKAYEMVTHNNSAQDKSIKANDVNYIKLLGIETLADNHIMRQECSFSSSYPFDEKQHLELQQLSLYFFEAFFEFLLYCWLFLRFRSKSQLIPHAFEHIKSIYCLLVSHSPFSAQLSFSTALKLLSRLCDADGTEKLKIRKMNENK</sequence>
<evidence type="ECO:0000313" key="2">
    <source>
        <dbReference type="Proteomes" id="UP000054783"/>
    </source>
</evidence>
<keyword evidence="2" id="KW-1185">Reference proteome</keyword>
<dbReference type="EMBL" id="JYDQ01000013">
    <property type="protein sequence ID" value="KRY21835.1"/>
    <property type="molecule type" value="Genomic_DNA"/>
</dbReference>
<accession>A0A0V1AAL3</accession>
<gene>
    <name evidence="1" type="ORF">T12_13364</name>
</gene>
<dbReference type="Proteomes" id="UP000054783">
    <property type="component" value="Unassembled WGS sequence"/>
</dbReference>
<name>A0A0V1AAL3_9BILA</name>
<proteinExistence type="predicted"/>
<protein>
    <submittedName>
        <fullName evidence="1">Uncharacterized protein</fullName>
    </submittedName>
</protein>